<feature type="domain" description="Peptidase S53" evidence="9">
    <location>
        <begin position="183"/>
        <end position="528"/>
    </location>
</feature>
<keyword evidence="11" id="KW-1185">Reference proteome</keyword>
<feature type="binding site" evidence="7">
    <location>
        <position position="506"/>
    </location>
    <ligand>
        <name>Ca(2+)</name>
        <dbReference type="ChEBI" id="CHEBI:29108"/>
    </ligand>
</feature>
<evidence type="ECO:0000313" key="10">
    <source>
        <dbReference type="EMBL" id="TKI07870.1"/>
    </source>
</evidence>
<feature type="active site" description="Charge relay system" evidence="7">
    <location>
        <position position="255"/>
    </location>
</feature>
<keyword evidence="2 7" id="KW-0479">Metal-binding</keyword>
<dbReference type="Pfam" id="PF09286">
    <property type="entry name" value="Pro-kuma_activ"/>
    <property type="match status" value="1"/>
</dbReference>
<proteinExistence type="predicted"/>
<keyword evidence="6" id="KW-0865">Zymogen</keyword>
<keyword evidence="1 7" id="KW-0645">Protease</keyword>
<keyword evidence="5 7" id="KW-0106">Calcium</keyword>
<name>A0ABY2SRA8_9HYPH</name>
<dbReference type="InterPro" id="IPR000209">
    <property type="entry name" value="Peptidase_S8/S53_dom"/>
</dbReference>
<dbReference type="RefSeq" id="WP_136988865.1">
    <property type="nucleotide sequence ID" value="NZ_SZPQ01000003.1"/>
</dbReference>
<feature type="active site" description="Charge relay system" evidence="7">
    <location>
        <position position="456"/>
    </location>
</feature>
<evidence type="ECO:0000256" key="8">
    <source>
        <dbReference type="SAM" id="MobiDB-lite"/>
    </source>
</evidence>
<dbReference type="CDD" id="cd04056">
    <property type="entry name" value="Peptidases_S53"/>
    <property type="match status" value="1"/>
</dbReference>
<evidence type="ECO:0000256" key="5">
    <source>
        <dbReference type="ARBA" id="ARBA00022837"/>
    </source>
</evidence>
<dbReference type="Proteomes" id="UP000305202">
    <property type="component" value="Unassembled WGS sequence"/>
</dbReference>
<dbReference type="PROSITE" id="PS51695">
    <property type="entry name" value="SEDOLISIN"/>
    <property type="match status" value="1"/>
</dbReference>
<dbReference type="InterPro" id="IPR015366">
    <property type="entry name" value="S53_propep"/>
</dbReference>
<dbReference type="Gene3D" id="3.40.50.200">
    <property type="entry name" value="Peptidase S8/S53 domain"/>
    <property type="match status" value="1"/>
</dbReference>
<evidence type="ECO:0000256" key="7">
    <source>
        <dbReference type="PROSITE-ProRule" id="PRU01032"/>
    </source>
</evidence>
<evidence type="ECO:0000256" key="3">
    <source>
        <dbReference type="ARBA" id="ARBA00022801"/>
    </source>
</evidence>
<feature type="region of interest" description="Disordered" evidence="8">
    <location>
        <begin position="1"/>
        <end position="21"/>
    </location>
</feature>
<protein>
    <submittedName>
        <fullName evidence="10">Peptidase S53</fullName>
    </submittedName>
</protein>
<evidence type="ECO:0000256" key="4">
    <source>
        <dbReference type="ARBA" id="ARBA00022825"/>
    </source>
</evidence>
<dbReference type="SUPFAM" id="SSF54897">
    <property type="entry name" value="Protease propeptides/inhibitors"/>
    <property type="match status" value="1"/>
</dbReference>
<gene>
    <name evidence="10" type="ORF">FCN80_05390</name>
</gene>
<feature type="binding site" evidence="7">
    <location>
        <position position="493"/>
    </location>
    <ligand>
        <name>Ca(2+)</name>
        <dbReference type="ChEBI" id="CHEBI:29108"/>
    </ligand>
</feature>
<dbReference type="EMBL" id="SZPQ01000003">
    <property type="protein sequence ID" value="TKI07870.1"/>
    <property type="molecule type" value="Genomic_DNA"/>
</dbReference>
<dbReference type="PANTHER" id="PTHR14218:SF15">
    <property type="entry name" value="TRIPEPTIDYL-PEPTIDASE 1"/>
    <property type="match status" value="1"/>
</dbReference>
<reference evidence="10 11" key="1">
    <citation type="submission" date="2019-04" db="EMBL/GenBank/DDBJ databases">
        <authorList>
            <person name="Li M."/>
            <person name="Gao C."/>
        </authorList>
    </citation>
    <scope>NUCLEOTIDE SEQUENCE [LARGE SCALE GENOMIC DNA]</scope>
    <source>
        <strain evidence="10 11">BGMRC 2031</strain>
    </source>
</reference>
<accession>A0ABY2SRA8</accession>
<feature type="binding site" evidence="7">
    <location>
        <position position="492"/>
    </location>
    <ligand>
        <name>Ca(2+)</name>
        <dbReference type="ChEBI" id="CHEBI:29108"/>
    </ligand>
</feature>
<keyword evidence="4 7" id="KW-0720">Serine protease</keyword>
<dbReference type="InterPro" id="IPR036852">
    <property type="entry name" value="Peptidase_S8/S53_dom_sf"/>
</dbReference>
<dbReference type="InterPro" id="IPR050819">
    <property type="entry name" value="Tripeptidyl-peptidase_I"/>
</dbReference>
<evidence type="ECO:0000256" key="1">
    <source>
        <dbReference type="ARBA" id="ARBA00022670"/>
    </source>
</evidence>
<evidence type="ECO:0000313" key="11">
    <source>
        <dbReference type="Proteomes" id="UP000305202"/>
    </source>
</evidence>
<sequence length="529" mass="55399">MTQRKHPLAGSERTALAGSHCAGPLEDNERFDISLIIRRPDAAEFKRHLVGLCRDHVNAPSNSAYLSREEYARRFSASPEDREKVRGFARRYQLQMIKDDPVTRTVVLSGTARQFNDAFGIRLQRYTHAAGNFRGRTGAIHLPAELQGIVTAVLGLDNRPQARTHFRFRPPIRPAAQAPESVSYTPLVLAALYDFPAGDGEGQCVAIIELGGGYDESDLQAYFSSLGLPTPSLKTVSVDGGKNSPSGGTDSADGEVMLDIEIIGALAPHATLAVYFAGNSDQGFIDAINSAIHDRVNRPSVVSVSWGGPESSWTAQSLDAFDDALQSAAALGVTVCVASGDSGSGDGVGDGGDHVDFPASSPYALACGGTRLLAADNVIKAETVWNDGGQGGAGGGGISRHFPLPDWQKSLAAARAGGKKTPLTHRGVPDVAGNADPQTGYQVLVRGQHTVVGGTSAVAPLWAGLIARINAAAGQPLGYVQPRLYPAGVCRDITRGDNGDFVAASGWDACTGLGSPDGAKVAARLGQKR</sequence>
<feature type="active site" description="Charge relay system" evidence="7">
    <location>
        <position position="259"/>
    </location>
</feature>
<evidence type="ECO:0000256" key="2">
    <source>
        <dbReference type="ARBA" id="ARBA00022723"/>
    </source>
</evidence>
<evidence type="ECO:0000256" key="6">
    <source>
        <dbReference type="ARBA" id="ARBA00023145"/>
    </source>
</evidence>
<dbReference type="InterPro" id="IPR030400">
    <property type="entry name" value="Sedolisin_dom"/>
</dbReference>
<feature type="binding site" evidence="7">
    <location>
        <position position="508"/>
    </location>
    <ligand>
        <name>Ca(2+)</name>
        <dbReference type="ChEBI" id="CHEBI:29108"/>
    </ligand>
</feature>
<comment type="caution">
    <text evidence="10">The sequence shown here is derived from an EMBL/GenBank/DDBJ whole genome shotgun (WGS) entry which is preliminary data.</text>
</comment>
<comment type="cofactor">
    <cofactor evidence="7">
        <name>Ca(2+)</name>
        <dbReference type="ChEBI" id="CHEBI:29108"/>
    </cofactor>
    <text evidence="7">Binds 1 Ca(2+) ion per subunit.</text>
</comment>
<dbReference type="CDD" id="cd11377">
    <property type="entry name" value="Pro-peptidase_S53"/>
    <property type="match status" value="1"/>
</dbReference>
<dbReference type="Pfam" id="PF00082">
    <property type="entry name" value="Peptidase_S8"/>
    <property type="match status" value="1"/>
</dbReference>
<dbReference type="SMART" id="SM00944">
    <property type="entry name" value="Pro-kuma_activ"/>
    <property type="match status" value="1"/>
</dbReference>
<organism evidence="10 11">
    <name type="scientific">Martelella alba</name>
    <dbReference type="NCBI Taxonomy" id="2590451"/>
    <lineage>
        <taxon>Bacteria</taxon>
        <taxon>Pseudomonadati</taxon>
        <taxon>Pseudomonadota</taxon>
        <taxon>Alphaproteobacteria</taxon>
        <taxon>Hyphomicrobiales</taxon>
        <taxon>Aurantimonadaceae</taxon>
        <taxon>Martelella</taxon>
    </lineage>
</organism>
<dbReference type="PANTHER" id="PTHR14218">
    <property type="entry name" value="PROTEASE S8 TRIPEPTIDYL PEPTIDASE I CLN2"/>
    <property type="match status" value="1"/>
</dbReference>
<keyword evidence="3 7" id="KW-0378">Hydrolase</keyword>
<evidence type="ECO:0000259" key="9">
    <source>
        <dbReference type="PROSITE" id="PS51695"/>
    </source>
</evidence>
<dbReference type="SUPFAM" id="SSF52743">
    <property type="entry name" value="Subtilisin-like"/>
    <property type="match status" value="1"/>
</dbReference>